<name>A0A1F8H6P6_9BACT</name>
<accession>A0A1F8H6P6</accession>
<evidence type="ECO:0000313" key="3">
    <source>
        <dbReference type="Proteomes" id="UP000177745"/>
    </source>
</evidence>
<protein>
    <submittedName>
        <fullName evidence="2">Uncharacterized protein</fullName>
    </submittedName>
</protein>
<proteinExistence type="predicted"/>
<feature type="transmembrane region" description="Helical" evidence="1">
    <location>
        <begin position="45"/>
        <end position="70"/>
    </location>
</feature>
<sequence length="73" mass="8095">MKFIPVLLIGLVIIWVGFHASLWVLNLRVIEAVFSILPDAIGRLVYVIGFIAFIGLVLMSTFGICDLLGIDYD</sequence>
<dbReference type="Proteomes" id="UP000177745">
    <property type="component" value="Unassembled WGS sequence"/>
</dbReference>
<dbReference type="AlphaFoldDB" id="A0A1F8H6P6"/>
<organism evidence="2 3">
    <name type="scientific">Candidatus Yanofskybacteria bacterium RIFCSPLOWO2_12_FULL_43_11b</name>
    <dbReference type="NCBI Taxonomy" id="1802710"/>
    <lineage>
        <taxon>Bacteria</taxon>
        <taxon>Candidatus Yanofskyibacteriota</taxon>
    </lineage>
</organism>
<keyword evidence="1" id="KW-1133">Transmembrane helix</keyword>
<dbReference type="EMBL" id="MGKY01000022">
    <property type="protein sequence ID" value="OGN33252.1"/>
    <property type="molecule type" value="Genomic_DNA"/>
</dbReference>
<gene>
    <name evidence="2" type="ORF">A3G51_02295</name>
</gene>
<feature type="transmembrane region" description="Helical" evidence="1">
    <location>
        <begin position="6"/>
        <end position="25"/>
    </location>
</feature>
<evidence type="ECO:0000256" key="1">
    <source>
        <dbReference type="SAM" id="Phobius"/>
    </source>
</evidence>
<comment type="caution">
    <text evidence="2">The sequence shown here is derived from an EMBL/GenBank/DDBJ whole genome shotgun (WGS) entry which is preliminary data.</text>
</comment>
<keyword evidence="1" id="KW-0812">Transmembrane</keyword>
<reference evidence="2 3" key="1">
    <citation type="journal article" date="2016" name="Nat. Commun.">
        <title>Thousands of microbial genomes shed light on interconnected biogeochemical processes in an aquifer system.</title>
        <authorList>
            <person name="Anantharaman K."/>
            <person name="Brown C.T."/>
            <person name="Hug L.A."/>
            <person name="Sharon I."/>
            <person name="Castelle C.J."/>
            <person name="Probst A.J."/>
            <person name="Thomas B.C."/>
            <person name="Singh A."/>
            <person name="Wilkins M.J."/>
            <person name="Karaoz U."/>
            <person name="Brodie E.L."/>
            <person name="Williams K.H."/>
            <person name="Hubbard S.S."/>
            <person name="Banfield J.F."/>
        </authorList>
    </citation>
    <scope>NUCLEOTIDE SEQUENCE [LARGE SCALE GENOMIC DNA]</scope>
</reference>
<keyword evidence="1" id="KW-0472">Membrane</keyword>
<evidence type="ECO:0000313" key="2">
    <source>
        <dbReference type="EMBL" id="OGN33252.1"/>
    </source>
</evidence>